<proteinExistence type="predicted"/>
<organism evidence="2">
    <name type="scientific">Staphylococcus aureus</name>
    <dbReference type="NCBI Taxonomy" id="1280"/>
    <lineage>
        <taxon>Bacteria</taxon>
        <taxon>Bacillati</taxon>
        <taxon>Bacillota</taxon>
        <taxon>Bacilli</taxon>
        <taxon>Bacillales</taxon>
        <taxon>Staphylococcaceae</taxon>
        <taxon>Staphylococcus</taxon>
    </lineage>
</organism>
<dbReference type="InterPro" id="IPR047951">
    <property type="entry name" value="Transpos_ISL3"/>
</dbReference>
<reference evidence="2" key="1">
    <citation type="journal article" date="2011" name="Antimicrob. Agents Chemother.">
        <title>Novel types of staphylococcal cassette chromosome mec elements identified in clonal complex 398 methicillin-resistant Staphylococcus aureus strains.</title>
        <authorList>
            <person name="Li S."/>
            <person name="Skov R.L."/>
            <person name="Han X."/>
            <person name="Larsen A.R."/>
            <person name="Larsen J."/>
            <person name="Sorum M."/>
            <person name="Wulf M."/>
            <person name="Voss A."/>
            <person name="Hiramatsu K."/>
            <person name="Ito T."/>
        </authorList>
    </citation>
    <scope>NUCLEOTIDE SEQUENCE</scope>
    <source>
        <strain evidence="2">JCSC6945</strain>
    </source>
</reference>
<sequence length="295" mass="35212">MRIKYIKRLNQSSPEHLMMDEFKRVKNVSGSMNFIYADALTHPIVDIVEDHRLFSLKRYFNRFPLKERQKVKTITIDMYPPYINLIRNMFPNAHIIIDRFHIVQSIHRALNMARVSAMNDLKNAHRPDYNKCKRYWKLVLKPTENLESFEYKKMRLFKEWKTEKGVVKHILALNSTLERTYHYVNQLRTCIKTNDFSALVTTLSMIDLSLTHKKFKPVVGTLRKYTDFIKNTLTYTNLTNGPIEGINNKIKLIKRVSYGYRNYNHLRNRIILCSKLYAYRPKKRLSNVSLLNLYN</sequence>
<dbReference type="Pfam" id="PF01610">
    <property type="entry name" value="DDE_Tnp_ISL3"/>
    <property type="match status" value="1"/>
</dbReference>
<dbReference type="AlphaFoldDB" id="F8WKJ2"/>
<dbReference type="EMBL" id="AB505630">
    <property type="protein sequence ID" value="BAK53171.1"/>
    <property type="molecule type" value="Genomic_DNA"/>
</dbReference>
<dbReference type="PANTHER" id="PTHR33498">
    <property type="entry name" value="TRANSPOSASE FOR INSERTION SEQUENCE ELEMENT IS1557"/>
    <property type="match status" value="1"/>
</dbReference>
<dbReference type="PANTHER" id="PTHR33498:SF1">
    <property type="entry name" value="TRANSPOSASE FOR INSERTION SEQUENCE ELEMENT IS1557"/>
    <property type="match status" value="1"/>
</dbReference>
<dbReference type="NCBIfam" id="NF033550">
    <property type="entry name" value="transpos_ISL3"/>
    <property type="match status" value="1"/>
</dbReference>
<name>F8WKJ2_STAAU</name>
<dbReference type="InterPro" id="IPR002560">
    <property type="entry name" value="Transposase_DDE"/>
</dbReference>
<evidence type="ECO:0000313" key="2">
    <source>
        <dbReference type="EMBL" id="BAK53171.1"/>
    </source>
</evidence>
<protein>
    <submittedName>
        <fullName evidence="2">Truncated transposase for ISSha1</fullName>
    </submittedName>
</protein>
<evidence type="ECO:0000259" key="1">
    <source>
        <dbReference type="Pfam" id="PF01610"/>
    </source>
</evidence>
<accession>F8WKJ2</accession>
<feature type="domain" description="Transposase IS204/IS1001/IS1096/IS1165 DDE" evidence="1">
    <location>
        <begin position="17"/>
        <end position="270"/>
    </location>
</feature>